<protein>
    <recommendedName>
        <fullName evidence="5">SsDNA binding protein</fullName>
    </recommendedName>
</protein>
<dbReference type="Gene3D" id="2.40.50.140">
    <property type="entry name" value="Nucleic acid-binding proteins"/>
    <property type="match status" value="1"/>
</dbReference>
<organism evidence="3 4">
    <name type="scientific">Exophiala xenobiotica</name>
    <dbReference type="NCBI Taxonomy" id="348802"/>
    <lineage>
        <taxon>Eukaryota</taxon>
        <taxon>Fungi</taxon>
        <taxon>Dikarya</taxon>
        <taxon>Ascomycota</taxon>
        <taxon>Pezizomycotina</taxon>
        <taxon>Eurotiomycetes</taxon>
        <taxon>Chaetothyriomycetidae</taxon>
        <taxon>Chaetothyriales</taxon>
        <taxon>Herpotrichiellaceae</taxon>
        <taxon>Exophiala</taxon>
    </lineage>
</organism>
<dbReference type="Pfam" id="PF00436">
    <property type="entry name" value="SSB"/>
    <property type="match status" value="1"/>
</dbReference>
<dbReference type="InterPro" id="IPR000424">
    <property type="entry name" value="Primosome_PriB/ssb"/>
</dbReference>
<gene>
    <name evidence="3" type="ORF">PV05_10164</name>
</gene>
<evidence type="ECO:0000313" key="4">
    <source>
        <dbReference type="Proteomes" id="UP000054342"/>
    </source>
</evidence>
<keyword evidence="4" id="KW-1185">Reference proteome</keyword>
<dbReference type="GO" id="GO:0003697">
    <property type="term" value="F:single-stranded DNA binding"/>
    <property type="evidence" value="ECO:0007669"/>
    <property type="project" value="InterPro"/>
</dbReference>
<dbReference type="InterPro" id="IPR012340">
    <property type="entry name" value="NA-bd_OB-fold"/>
</dbReference>
<reference evidence="3 4" key="1">
    <citation type="submission" date="2015-01" db="EMBL/GenBank/DDBJ databases">
        <title>The Genome Sequence of Exophiala xenobiotica CBS118157.</title>
        <authorList>
            <consortium name="The Broad Institute Genomics Platform"/>
            <person name="Cuomo C."/>
            <person name="de Hoog S."/>
            <person name="Gorbushina A."/>
            <person name="Stielow B."/>
            <person name="Teixiera M."/>
            <person name="Abouelleil A."/>
            <person name="Chapman S.B."/>
            <person name="Priest M."/>
            <person name="Young S.K."/>
            <person name="Wortman J."/>
            <person name="Nusbaum C."/>
            <person name="Birren B."/>
        </authorList>
    </citation>
    <scope>NUCLEOTIDE SEQUENCE [LARGE SCALE GENOMIC DNA]</scope>
    <source>
        <strain evidence="3 4">CBS 118157</strain>
    </source>
</reference>
<dbReference type="RefSeq" id="XP_013312030.1">
    <property type="nucleotide sequence ID" value="XM_013456576.1"/>
</dbReference>
<name>A0A0D2BGX6_9EURO</name>
<dbReference type="STRING" id="348802.A0A0D2BGX6"/>
<dbReference type="HOGENOM" id="CLU_126647_0_0_1"/>
<dbReference type="AlphaFoldDB" id="A0A0D2BGX6"/>
<sequence>MSFLLSTTRRAGFTGSTLANRTFSTTRPSQLARMTLVGRLGADPELVDAGKTQLIRYVVGTSSGPKDNRQTSWFRVASFAPEGPQRDYILGLSKGTLVYLEGDATMRVYEDADGKKQSALSLVQTKLDVLKRPNLKEDIGDGGITGV</sequence>
<dbReference type="PROSITE" id="PS50935">
    <property type="entry name" value="SSB"/>
    <property type="match status" value="1"/>
</dbReference>
<evidence type="ECO:0000313" key="3">
    <source>
        <dbReference type="EMBL" id="KIW51446.1"/>
    </source>
</evidence>
<evidence type="ECO:0008006" key="5">
    <source>
        <dbReference type="Google" id="ProtNLM"/>
    </source>
</evidence>
<keyword evidence="1 2" id="KW-0238">DNA-binding</keyword>
<dbReference type="OrthoDB" id="1078367at2759"/>
<dbReference type="CDD" id="cd04496">
    <property type="entry name" value="SSB_OBF"/>
    <property type="match status" value="1"/>
</dbReference>
<accession>A0A0D2BGX6</accession>
<dbReference type="EMBL" id="KN847322">
    <property type="protein sequence ID" value="KIW51446.1"/>
    <property type="molecule type" value="Genomic_DNA"/>
</dbReference>
<proteinExistence type="predicted"/>
<evidence type="ECO:0000256" key="1">
    <source>
        <dbReference type="ARBA" id="ARBA00023125"/>
    </source>
</evidence>
<dbReference type="Proteomes" id="UP000054342">
    <property type="component" value="Unassembled WGS sequence"/>
</dbReference>
<dbReference type="SUPFAM" id="SSF50249">
    <property type="entry name" value="Nucleic acid-binding proteins"/>
    <property type="match status" value="1"/>
</dbReference>
<dbReference type="GeneID" id="25332072"/>
<evidence type="ECO:0000256" key="2">
    <source>
        <dbReference type="PROSITE-ProRule" id="PRU00252"/>
    </source>
</evidence>